<dbReference type="GO" id="GO:0032259">
    <property type="term" value="P:methylation"/>
    <property type="evidence" value="ECO:0007669"/>
    <property type="project" value="UniProtKB-KW"/>
</dbReference>
<protein>
    <submittedName>
        <fullName evidence="4">Methyltransferase domain-containing protein</fullName>
    </submittedName>
</protein>
<dbReference type="RefSeq" id="WP_342556086.1">
    <property type="nucleotide sequence ID" value="NZ_CP159992.1"/>
</dbReference>
<proteinExistence type="predicted"/>
<evidence type="ECO:0000259" key="3">
    <source>
        <dbReference type="Pfam" id="PF13649"/>
    </source>
</evidence>
<reference evidence="4" key="1">
    <citation type="submission" date="2024-05" db="EMBL/GenBank/DDBJ databases">
        <title>Draft genome assemblies of 36 bacteria isolated from hibernating arctic ground squirrels.</title>
        <authorList>
            <person name="McKee H."/>
            <person name="Mullen L."/>
            <person name="Drown D.M."/>
            <person name="Duddleston K.N."/>
        </authorList>
    </citation>
    <scope>NUCLEOTIDE SEQUENCE</scope>
    <source>
        <strain evidence="4">AN1007</strain>
    </source>
</reference>
<dbReference type="GO" id="GO:0008168">
    <property type="term" value="F:methyltransferase activity"/>
    <property type="evidence" value="ECO:0007669"/>
    <property type="project" value="UniProtKB-KW"/>
</dbReference>
<sequence length="246" mass="27945">MIDHNNQEEYRDPMNYDLEFGGETDKYEFFLQLAKKNPGHVLELACGTGLATLYLAERGVQISGVDIVEPMLAYARVKAKDLPVAFIEADARTFESDQRFSMIFLTGNAFQAFLSDEDQQALLQTAYNHLEPGGIFAFEMRNPDGNDLSDEEEEHWGTFVDVDGVTVNVSGSQTYDAEKQIMHWTTVRDWGHRQTTSRIACRFTDVQTLKQLLSKQGFTLERQYANWDQTTFQPSSPMVISVCKKG</sequence>
<gene>
    <name evidence="4" type="ORF">ABXS70_11670</name>
</gene>
<keyword evidence="1 4" id="KW-0489">Methyltransferase</keyword>
<dbReference type="CDD" id="cd02440">
    <property type="entry name" value="AdoMet_MTases"/>
    <property type="match status" value="1"/>
</dbReference>
<dbReference type="Pfam" id="PF13649">
    <property type="entry name" value="Methyltransf_25"/>
    <property type="match status" value="1"/>
</dbReference>
<dbReference type="EMBL" id="CP159992">
    <property type="protein sequence ID" value="XCP97310.1"/>
    <property type="molecule type" value="Genomic_DNA"/>
</dbReference>
<dbReference type="Gene3D" id="2.20.25.110">
    <property type="entry name" value="S-adenosyl-L-methionine-dependent methyltransferases"/>
    <property type="match status" value="1"/>
</dbReference>
<name>A0AAU8NL81_9BACL</name>
<dbReference type="PANTHER" id="PTHR43861">
    <property type="entry name" value="TRANS-ACONITATE 2-METHYLTRANSFERASE-RELATED"/>
    <property type="match status" value="1"/>
</dbReference>
<evidence type="ECO:0000256" key="1">
    <source>
        <dbReference type="ARBA" id="ARBA00022603"/>
    </source>
</evidence>
<dbReference type="PANTHER" id="PTHR43861:SF1">
    <property type="entry name" value="TRANS-ACONITATE 2-METHYLTRANSFERASE"/>
    <property type="match status" value="1"/>
</dbReference>
<dbReference type="InterPro" id="IPR029063">
    <property type="entry name" value="SAM-dependent_MTases_sf"/>
</dbReference>
<dbReference type="SUPFAM" id="SSF53335">
    <property type="entry name" value="S-adenosyl-L-methionine-dependent methyltransferases"/>
    <property type="match status" value="1"/>
</dbReference>
<dbReference type="Gene3D" id="3.40.50.150">
    <property type="entry name" value="Vaccinia Virus protein VP39"/>
    <property type="match status" value="1"/>
</dbReference>
<dbReference type="AlphaFoldDB" id="A0AAU8NL81"/>
<keyword evidence="2" id="KW-0808">Transferase</keyword>
<evidence type="ECO:0000313" key="4">
    <source>
        <dbReference type="EMBL" id="XCP97310.1"/>
    </source>
</evidence>
<evidence type="ECO:0000256" key="2">
    <source>
        <dbReference type="ARBA" id="ARBA00022679"/>
    </source>
</evidence>
<accession>A0AAU8NL81</accession>
<dbReference type="InterPro" id="IPR041698">
    <property type="entry name" value="Methyltransf_25"/>
</dbReference>
<organism evidence="4">
    <name type="scientific">Paenibacillus sp. AN1007</name>
    <dbReference type="NCBI Taxonomy" id="3151385"/>
    <lineage>
        <taxon>Bacteria</taxon>
        <taxon>Bacillati</taxon>
        <taxon>Bacillota</taxon>
        <taxon>Bacilli</taxon>
        <taxon>Bacillales</taxon>
        <taxon>Paenibacillaceae</taxon>
        <taxon>Paenibacillus</taxon>
    </lineage>
</organism>
<feature type="domain" description="Methyltransferase" evidence="3">
    <location>
        <begin position="41"/>
        <end position="134"/>
    </location>
</feature>